<comment type="caution">
    <text evidence="1">The sequence shown here is derived from an EMBL/GenBank/DDBJ whole genome shotgun (WGS) entry which is preliminary data.</text>
</comment>
<evidence type="ECO:0000313" key="2">
    <source>
        <dbReference type="Proteomes" id="UP000095042"/>
    </source>
</evidence>
<name>A0A1E3WAE1_9HYPH</name>
<dbReference type="AlphaFoldDB" id="A0A1E3WAE1"/>
<protein>
    <recommendedName>
        <fullName evidence="3">Invasion associated locus B family protein</fullName>
    </recommendedName>
</protein>
<dbReference type="Proteomes" id="UP000095042">
    <property type="component" value="Unassembled WGS sequence"/>
</dbReference>
<dbReference type="InterPro" id="IPR038696">
    <property type="entry name" value="IalB_sf"/>
</dbReference>
<proteinExistence type="predicted"/>
<evidence type="ECO:0008006" key="3">
    <source>
        <dbReference type="Google" id="ProtNLM"/>
    </source>
</evidence>
<dbReference type="Pfam" id="PF06776">
    <property type="entry name" value="IalB"/>
    <property type="match status" value="1"/>
</dbReference>
<dbReference type="InterPro" id="IPR010642">
    <property type="entry name" value="Invasion_prot_B"/>
</dbReference>
<gene>
    <name evidence="1" type="ORF">AUC71_13660</name>
</gene>
<accession>A0A1E3WAE1</accession>
<organism evidence="1 2">
    <name type="scientific">Methyloceanibacter marginalis</name>
    <dbReference type="NCBI Taxonomy" id="1774971"/>
    <lineage>
        <taxon>Bacteria</taxon>
        <taxon>Pseudomonadati</taxon>
        <taxon>Pseudomonadota</taxon>
        <taxon>Alphaproteobacteria</taxon>
        <taxon>Hyphomicrobiales</taxon>
        <taxon>Hyphomicrobiaceae</taxon>
        <taxon>Methyloceanibacter</taxon>
    </lineage>
</organism>
<reference evidence="1 2" key="1">
    <citation type="journal article" date="2016" name="Environ. Microbiol.">
        <title>New Methyloceanibacter diversity from North Sea sediments includes methanotroph containing solely the soluble methane monooxygenase.</title>
        <authorList>
            <person name="Vekeman B."/>
            <person name="Kerckhof F.M."/>
            <person name="Cremers G."/>
            <person name="de Vos P."/>
            <person name="Vandamme P."/>
            <person name="Boon N."/>
            <person name="Op den Camp H.J."/>
            <person name="Heylen K."/>
        </authorList>
    </citation>
    <scope>NUCLEOTIDE SEQUENCE [LARGE SCALE GENOMIC DNA]</scope>
    <source>
        <strain evidence="1 2">R-67177</strain>
    </source>
</reference>
<dbReference type="Gene3D" id="2.60.40.1880">
    <property type="entry name" value="Invasion associated locus B (IalB) protein"/>
    <property type="match status" value="1"/>
</dbReference>
<dbReference type="EMBL" id="LPWD01000240">
    <property type="protein sequence ID" value="ODS02746.1"/>
    <property type="molecule type" value="Genomic_DNA"/>
</dbReference>
<keyword evidence="2" id="KW-1185">Reference proteome</keyword>
<sequence length="179" mass="19120">MVCVIAGGTAFAQSSAAQKSPTPPGGSAAKANVAGSFGNWTLLCGKEGDDKTAEERCSLVLPLVEKESQKLVFRVILTYGPQGRLVLRVDGPTGVALQRGVEFSPDTRKIYRMPYQTCLPMGCKALLIVEDDMRKEIAKSKQGSITVYALNGKAVKTMTALNGFAAGMKALEKHRQGKQ</sequence>
<evidence type="ECO:0000313" key="1">
    <source>
        <dbReference type="EMBL" id="ODS02746.1"/>
    </source>
</evidence>